<evidence type="ECO:0000313" key="2">
    <source>
        <dbReference type="Proteomes" id="UP001151081"/>
    </source>
</evidence>
<name>A0A9X3XDM7_9BACT</name>
<protein>
    <submittedName>
        <fullName evidence="1">Uncharacterized protein</fullName>
    </submittedName>
</protein>
<accession>A0A9X3XDM7</accession>
<evidence type="ECO:0000313" key="1">
    <source>
        <dbReference type="EMBL" id="MDC3986733.1"/>
    </source>
</evidence>
<organism evidence="1 2">
    <name type="scientific">Polyangium jinanense</name>
    <dbReference type="NCBI Taxonomy" id="2829994"/>
    <lineage>
        <taxon>Bacteria</taxon>
        <taxon>Pseudomonadati</taxon>
        <taxon>Myxococcota</taxon>
        <taxon>Polyangia</taxon>
        <taxon>Polyangiales</taxon>
        <taxon>Polyangiaceae</taxon>
        <taxon>Polyangium</taxon>
    </lineage>
</organism>
<dbReference type="Proteomes" id="UP001151081">
    <property type="component" value="Unassembled WGS sequence"/>
</dbReference>
<dbReference type="EMBL" id="JAGTJJ010000043">
    <property type="protein sequence ID" value="MDC3986733.1"/>
    <property type="molecule type" value="Genomic_DNA"/>
</dbReference>
<keyword evidence="2" id="KW-1185">Reference proteome</keyword>
<dbReference type="AlphaFoldDB" id="A0A9X3XDM7"/>
<proteinExistence type="predicted"/>
<sequence>MQDLVANPSGGQQAKDDCFANFSDSALLGANSTCPNVICDPKVPPAPANVLGKCSYYVWRYADFIRRHRGCKHTPPDYYMNYGFKYCTTFSLEVRPKLSPAGQIWLDNARMLLQVYMEKGLASNPAIERDNDKFKTFAFKTHPDAYWNAGFHDISLKDKLTVVQTPAFKEWLDKETWQQAYDMAMKEAKQYTRDAVDAARQKGEEAVDAAKQKGEEAIDAAIDAALRAAKNAATDKLNEVIDGFLNDIPVPHF</sequence>
<reference evidence="1 2" key="1">
    <citation type="submission" date="2021-04" db="EMBL/GenBank/DDBJ databases">
        <title>Genome analysis of Polyangium sp.</title>
        <authorList>
            <person name="Li Y."/>
            <person name="Wang J."/>
        </authorList>
    </citation>
    <scope>NUCLEOTIDE SEQUENCE [LARGE SCALE GENOMIC DNA]</scope>
    <source>
        <strain evidence="1 2">SDU14</strain>
    </source>
</reference>
<gene>
    <name evidence="1" type="ORF">KEG57_40040</name>
</gene>
<dbReference type="RefSeq" id="WP_272426278.1">
    <property type="nucleotide sequence ID" value="NZ_JAGTJJ010000043.1"/>
</dbReference>
<comment type="caution">
    <text evidence="1">The sequence shown here is derived from an EMBL/GenBank/DDBJ whole genome shotgun (WGS) entry which is preliminary data.</text>
</comment>